<sequence length="109" mass="11843">MQDAAMKRDSADPDIDDWADTMPPRISLRRQRHRPLRRAGKAAAADAAMAVELAVPRRAAADPPTRKGTADVASEIGRWQALPPARWRRGGGGWQLGRPMVGGGQNPQQ</sequence>
<evidence type="ECO:0000256" key="1">
    <source>
        <dbReference type="SAM" id="MobiDB-lite"/>
    </source>
</evidence>
<dbReference type="EMBL" id="CAUYUJ010015349">
    <property type="protein sequence ID" value="CAK0852853.1"/>
    <property type="molecule type" value="Genomic_DNA"/>
</dbReference>
<protein>
    <submittedName>
        <fullName evidence="2">Uncharacterized protein</fullName>
    </submittedName>
</protein>
<name>A0ABN9U220_9DINO</name>
<comment type="caution">
    <text evidence="2">The sequence shown here is derived from an EMBL/GenBank/DDBJ whole genome shotgun (WGS) entry which is preliminary data.</text>
</comment>
<feature type="compositionally biased region" description="Basic and acidic residues" evidence="1">
    <location>
        <begin position="1"/>
        <end position="11"/>
    </location>
</feature>
<feature type="region of interest" description="Disordered" evidence="1">
    <location>
        <begin position="58"/>
        <end position="109"/>
    </location>
</feature>
<evidence type="ECO:0000313" key="2">
    <source>
        <dbReference type="EMBL" id="CAK0852853.1"/>
    </source>
</evidence>
<feature type="region of interest" description="Disordered" evidence="1">
    <location>
        <begin position="1"/>
        <end position="40"/>
    </location>
</feature>
<feature type="compositionally biased region" description="Gly residues" evidence="1">
    <location>
        <begin position="90"/>
        <end position="109"/>
    </location>
</feature>
<feature type="compositionally biased region" description="Basic residues" evidence="1">
    <location>
        <begin position="27"/>
        <end position="40"/>
    </location>
</feature>
<organism evidence="2 3">
    <name type="scientific">Prorocentrum cordatum</name>
    <dbReference type="NCBI Taxonomy" id="2364126"/>
    <lineage>
        <taxon>Eukaryota</taxon>
        <taxon>Sar</taxon>
        <taxon>Alveolata</taxon>
        <taxon>Dinophyceae</taxon>
        <taxon>Prorocentrales</taxon>
        <taxon>Prorocentraceae</taxon>
        <taxon>Prorocentrum</taxon>
    </lineage>
</organism>
<accession>A0ABN9U220</accession>
<evidence type="ECO:0000313" key="3">
    <source>
        <dbReference type="Proteomes" id="UP001189429"/>
    </source>
</evidence>
<dbReference type="Proteomes" id="UP001189429">
    <property type="component" value="Unassembled WGS sequence"/>
</dbReference>
<keyword evidence="3" id="KW-1185">Reference proteome</keyword>
<gene>
    <name evidence="2" type="ORF">PCOR1329_LOCUS44505</name>
</gene>
<reference evidence="2" key="1">
    <citation type="submission" date="2023-10" db="EMBL/GenBank/DDBJ databases">
        <authorList>
            <person name="Chen Y."/>
            <person name="Shah S."/>
            <person name="Dougan E. K."/>
            <person name="Thang M."/>
            <person name="Chan C."/>
        </authorList>
    </citation>
    <scope>NUCLEOTIDE SEQUENCE [LARGE SCALE GENOMIC DNA]</scope>
</reference>
<proteinExistence type="predicted"/>